<keyword evidence="3" id="KW-0964">Secreted</keyword>
<evidence type="ECO:0000256" key="5">
    <source>
        <dbReference type="ARBA" id="ARBA00022577"/>
    </source>
</evidence>
<evidence type="ECO:0000256" key="8">
    <source>
        <dbReference type="SAM" id="SignalP"/>
    </source>
</evidence>
<keyword evidence="4" id="KW-0929">Antimicrobial</keyword>
<keyword evidence="5" id="KW-0295">Fungicide</keyword>
<evidence type="ECO:0000313" key="9">
    <source>
        <dbReference type="EMBL" id="CAH2072311.1"/>
    </source>
</evidence>
<sequence length="84" mass="9481">MMANSRFVYFAFLTISVLLAGVEYKEMVSEDSIWSSNKGGSLCCNDYPKFGVCTDNQKCNKWCLQGCDNGKGGFCKKRFCHCYC</sequence>
<proteinExistence type="inferred from homology"/>
<keyword evidence="6 8" id="KW-0732">Signal</keyword>
<evidence type="ECO:0000256" key="7">
    <source>
        <dbReference type="ARBA" id="ARBA00022821"/>
    </source>
</evidence>
<evidence type="ECO:0000256" key="2">
    <source>
        <dbReference type="ARBA" id="ARBA00006722"/>
    </source>
</evidence>
<evidence type="ECO:0000256" key="4">
    <source>
        <dbReference type="ARBA" id="ARBA00022529"/>
    </source>
</evidence>
<feature type="signal peptide" evidence="8">
    <location>
        <begin position="1"/>
        <end position="24"/>
    </location>
</feature>
<dbReference type="Proteomes" id="UP000836841">
    <property type="component" value="Chromosome 6"/>
</dbReference>
<dbReference type="GO" id="GO:0005576">
    <property type="term" value="C:extracellular region"/>
    <property type="evidence" value="ECO:0007669"/>
    <property type="project" value="UniProtKB-SubCell"/>
</dbReference>
<organism evidence="9 10">
    <name type="scientific">Thlaspi arvense</name>
    <name type="common">Field penny-cress</name>
    <dbReference type="NCBI Taxonomy" id="13288"/>
    <lineage>
        <taxon>Eukaryota</taxon>
        <taxon>Viridiplantae</taxon>
        <taxon>Streptophyta</taxon>
        <taxon>Embryophyta</taxon>
        <taxon>Tracheophyta</taxon>
        <taxon>Spermatophyta</taxon>
        <taxon>Magnoliopsida</taxon>
        <taxon>eudicotyledons</taxon>
        <taxon>Gunneridae</taxon>
        <taxon>Pentapetalae</taxon>
        <taxon>rosids</taxon>
        <taxon>malvids</taxon>
        <taxon>Brassicales</taxon>
        <taxon>Brassicaceae</taxon>
        <taxon>Thlaspideae</taxon>
        <taxon>Thlaspi</taxon>
    </lineage>
</organism>
<keyword evidence="7" id="KW-0611">Plant defense</keyword>
<evidence type="ECO:0000256" key="1">
    <source>
        <dbReference type="ARBA" id="ARBA00004613"/>
    </source>
</evidence>
<comment type="similarity">
    <text evidence="2">Belongs to the DEFL family.</text>
</comment>
<evidence type="ECO:0000313" key="10">
    <source>
        <dbReference type="Proteomes" id="UP000836841"/>
    </source>
</evidence>
<dbReference type="InterPro" id="IPR022618">
    <property type="entry name" value="Defensin-like_20-28"/>
</dbReference>
<feature type="chain" id="PRO_5043460009" evidence="8">
    <location>
        <begin position="25"/>
        <end position="84"/>
    </location>
</feature>
<evidence type="ECO:0000256" key="6">
    <source>
        <dbReference type="ARBA" id="ARBA00022729"/>
    </source>
</evidence>
<keyword evidence="10" id="KW-1185">Reference proteome</keyword>
<dbReference type="GO" id="GO:0031640">
    <property type="term" value="P:killing of cells of another organism"/>
    <property type="evidence" value="ECO:0007669"/>
    <property type="project" value="UniProtKB-KW"/>
</dbReference>
<dbReference type="AlphaFoldDB" id="A0AAU9SSS4"/>
<gene>
    <name evidence="9" type="ORF">TAV2_LOCUS21446</name>
</gene>
<evidence type="ECO:0000256" key="3">
    <source>
        <dbReference type="ARBA" id="ARBA00022525"/>
    </source>
</evidence>
<accession>A0AAU9SSS4</accession>
<protein>
    <submittedName>
        <fullName evidence="9">Uncharacterized protein</fullName>
    </submittedName>
</protein>
<dbReference type="Pfam" id="PF10868">
    <property type="entry name" value="Defensin_like"/>
    <property type="match status" value="1"/>
</dbReference>
<name>A0AAU9SSS4_THLAR</name>
<dbReference type="EMBL" id="OU466862">
    <property type="protein sequence ID" value="CAH2072311.1"/>
    <property type="molecule type" value="Genomic_DNA"/>
</dbReference>
<dbReference type="GO" id="GO:0050832">
    <property type="term" value="P:defense response to fungus"/>
    <property type="evidence" value="ECO:0007669"/>
    <property type="project" value="UniProtKB-KW"/>
</dbReference>
<reference evidence="9 10" key="1">
    <citation type="submission" date="2022-03" db="EMBL/GenBank/DDBJ databases">
        <authorList>
            <person name="Nunn A."/>
            <person name="Chopra R."/>
            <person name="Nunn A."/>
            <person name="Contreras Garrido A."/>
        </authorList>
    </citation>
    <scope>NUCLEOTIDE SEQUENCE [LARGE SCALE GENOMIC DNA]</scope>
</reference>
<comment type="subcellular location">
    <subcellularLocation>
        <location evidence="1">Secreted</location>
    </subcellularLocation>
</comment>